<feature type="domain" description="4Fe-4S ferredoxin-type" evidence="9">
    <location>
        <begin position="218"/>
        <end position="248"/>
    </location>
</feature>
<feature type="transmembrane region" description="Helical" evidence="8">
    <location>
        <begin position="170"/>
        <end position="191"/>
    </location>
</feature>
<gene>
    <name evidence="10" type="primary">napH</name>
    <name evidence="10" type="ORF">MAGMO_1398</name>
</gene>
<dbReference type="SUPFAM" id="SSF54862">
    <property type="entry name" value="4Fe-4S ferredoxins"/>
    <property type="match status" value="1"/>
</dbReference>
<keyword evidence="3" id="KW-0479">Metal-binding</keyword>
<keyword evidence="6" id="KW-0408">Iron</keyword>
<name>A0A1S7LGC2_MAGMO</name>
<keyword evidence="8" id="KW-0812">Transmembrane</keyword>
<evidence type="ECO:0000259" key="9">
    <source>
        <dbReference type="PROSITE" id="PS51379"/>
    </source>
</evidence>
<reference evidence="10" key="1">
    <citation type="submission" date="2015-04" db="EMBL/GenBank/DDBJ databases">
        <authorList>
            <person name="Syromyatnikov M.Y."/>
            <person name="Popov V.N."/>
        </authorList>
    </citation>
    <scope>NUCLEOTIDE SEQUENCE</scope>
    <source>
        <strain evidence="10">MO-1</strain>
    </source>
</reference>
<evidence type="ECO:0000256" key="1">
    <source>
        <dbReference type="ARBA" id="ARBA00022448"/>
    </source>
</evidence>
<proteinExistence type="predicted"/>
<dbReference type="EMBL" id="LO017727">
    <property type="protein sequence ID" value="CRH05588.1"/>
    <property type="molecule type" value="Genomic_DNA"/>
</dbReference>
<dbReference type="Gene3D" id="3.30.70.20">
    <property type="match status" value="1"/>
</dbReference>
<keyword evidence="1" id="KW-0813">Transport</keyword>
<evidence type="ECO:0000256" key="6">
    <source>
        <dbReference type="ARBA" id="ARBA00023004"/>
    </source>
</evidence>
<evidence type="ECO:0000313" key="10">
    <source>
        <dbReference type="EMBL" id="CRH05588.1"/>
    </source>
</evidence>
<sequence length="290" mass="32687">MKKVHADSDARLQKGWWLANKWLVLRRLSQLTILMLFWSGPLWGIWIAKGNFASSTLFDVIPLSDPFIQFQSWIAGHSLHEDALLGMAIIVLFYLIVGGRFFCSWVCPLNAVSDSAGWLRKRLHKYGLRSKWKPSRTTRYVVLAMALILALALGELVWERVNPVTIFQRGLIFGLQTAWMAALTLFLWELFVSPEGWCGRLCPHGAFYSLLNIKPLLRVNTVKRETCDDCMDCYLVCPEAQVIKPALKGVNGHGPTIDSANCTNCGRCIDICPKEIFTFGLSIKGNPPTK</sequence>
<feature type="transmembrane region" description="Helical" evidence="8">
    <location>
        <begin position="31"/>
        <end position="48"/>
    </location>
</feature>
<dbReference type="InterPro" id="IPR017896">
    <property type="entry name" value="4Fe4S_Fe-S-bd"/>
</dbReference>
<dbReference type="PROSITE" id="PS00198">
    <property type="entry name" value="4FE4S_FER_1"/>
    <property type="match status" value="1"/>
</dbReference>
<evidence type="ECO:0000256" key="8">
    <source>
        <dbReference type="SAM" id="Phobius"/>
    </source>
</evidence>
<dbReference type="NCBIfam" id="NF007013">
    <property type="entry name" value="PRK09477.1"/>
    <property type="match status" value="1"/>
</dbReference>
<dbReference type="Pfam" id="PF12838">
    <property type="entry name" value="Fer4_7"/>
    <property type="match status" value="1"/>
</dbReference>
<dbReference type="PROSITE" id="PS51379">
    <property type="entry name" value="4FE4S_FER_2"/>
    <property type="match status" value="2"/>
</dbReference>
<dbReference type="Pfam" id="PF12801">
    <property type="entry name" value="Fer4_5"/>
    <property type="match status" value="2"/>
</dbReference>
<dbReference type="InterPro" id="IPR011886">
    <property type="entry name" value="NapH_MauN"/>
</dbReference>
<dbReference type="InterPro" id="IPR051684">
    <property type="entry name" value="Electron_Trans/Redox"/>
</dbReference>
<dbReference type="GO" id="GO:0005886">
    <property type="term" value="C:plasma membrane"/>
    <property type="evidence" value="ECO:0007669"/>
    <property type="project" value="TreeGrafter"/>
</dbReference>
<evidence type="ECO:0000256" key="4">
    <source>
        <dbReference type="ARBA" id="ARBA00022737"/>
    </source>
</evidence>
<dbReference type="PANTHER" id="PTHR30176">
    <property type="entry name" value="FERREDOXIN-TYPE PROTEIN NAPH"/>
    <property type="match status" value="1"/>
</dbReference>
<evidence type="ECO:0000256" key="7">
    <source>
        <dbReference type="ARBA" id="ARBA00023014"/>
    </source>
</evidence>
<evidence type="ECO:0000256" key="3">
    <source>
        <dbReference type="ARBA" id="ARBA00022723"/>
    </source>
</evidence>
<keyword evidence="4" id="KW-0677">Repeat</keyword>
<dbReference type="InterPro" id="IPR017900">
    <property type="entry name" value="4Fe4S_Fe_S_CS"/>
</dbReference>
<organism evidence="10">
    <name type="scientific">Magnetococcus massalia (strain MO-1)</name>
    <dbReference type="NCBI Taxonomy" id="451514"/>
    <lineage>
        <taxon>Bacteria</taxon>
        <taxon>Pseudomonadati</taxon>
        <taxon>Pseudomonadota</taxon>
        <taxon>Magnetococcia</taxon>
        <taxon>Magnetococcales</taxon>
        <taxon>Magnetococcaceae</taxon>
        <taxon>Magnetococcus</taxon>
    </lineage>
</organism>
<evidence type="ECO:0000256" key="5">
    <source>
        <dbReference type="ARBA" id="ARBA00022982"/>
    </source>
</evidence>
<protein>
    <submittedName>
        <fullName evidence="10">Ferredoxin-type protein napH homolog</fullName>
    </submittedName>
</protein>
<feature type="transmembrane region" description="Helical" evidence="8">
    <location>
        <begin position="83"/>
        <end position="103"/>
    </location>
</feature>
<dbReference type="GO" id="GO:0051539">
    <property type="term" value="F:4 iron, 4 sulfur cluster binding"/>
    <property type="evidence" value="ECO:0007669"/>
    <property type="project" value="UniProtKB-KW"/>
</dbReference>
<keyword evidence="7" id="KW-0411">Iron-sulfur</keyword>
<dbReference type="NCBIfam" id="TIGR02163">
    <property type="entry name" value="napH"/>
    <property type="match status" value="1"/>
</dbReference>
<keyword evidence="8" id="KW-0472">Membrane</keyword>
<dbReference type="PANTHER" id="PTHR30176:SF3">
    <property type="entry name" value="FERREDOXIN-TYPE PROTEIN NAPH"/>
    <property type="match status" value="1"/>
</dbReference>
<evidence type="ECO:0000256" key="2">
    <source>
        <dbReference type="ARBA" id="ARBA00022485"/>
    </source>
</evidence>
<keyword evidence="8" id="KW-1133">Transmembrane helix</keyword>
<dbReference type="AlphaFoldDB" id="A0A1S7LGC2"/>
<feature type="transmembrane region" description="Helical" evidence="8">
    <location>
        <begin position="140"/>
        <end position="158"/>
    </location>
</feature>
<feature type="domain" description="4Fe-4S ferredoxin-type" evidence="9">
    <location>
        <begin position="253"/>
        <end position="282"/>
    </location>
</feature>
<keyword evidence="5" id="KW-0249">Electron transport</keyword>
<keyword evidence="2" id="KW-0004">4Fe-4S</keyword>
<accession>A0A1S7LGC2</accession>
<dbReference type="GO" id="GO:0046872">
    <property type="term" value="F:metal ion binding"/>
    <property type="evidence" value="ECO:0007669"/>
    <property type="project" value="UniProtKB-KW"/>
</dbReference>